<proteinExistence type="predicted"/>
<name>A0ACB9QS92_9MYRT</name>
<dbReference type="EMBL" id="CM042884">
    <property type="protein sequence ID" value="KAI4369113.1"/>
    <property type="molecule type" value="Genomic_DNA"/>
</dbReference>
<sequence length="1093" mass="122137">MKRVSVPQLLLLLSVFPIVAPWSAEPPEWKIVTKQNFSSLIRTHPHALLVVTLPWSGEARSVMKDIADSVRHQKEEPLRSLELLFMYKNVEKMLAGALGALDETTVVYYHHSTSYKYRGRLRASNILSSVLPYLMIGPDDISLKHLKSEEELKDFLRSTDRGVLLLEFCGWTPKLMNKIGNSSAHVGFASTGNLTATGADVVKNKISTGRCGNHDKSLESGFMQCRIENEANEIPWLGEVNSFSYGTSEVGEMASSDSSCNFEEFQRFETFFSKFVTSMREFFLPSERQKFGIISERALITPLKIGKLDSWSVSVQHAGCPSCSKIIHDIDDLKSLLLDDGGVVLNLEDNGHNIEPALPANKPSILLFVDRSSNSSKTQIKSKEALHALRELALQNRIPTEGHKLTYKNLGKPSLKTFASTGGASGHPTFRLYSSQRKIRDKMSVVIVNGNDGKVEEITSDIQGSSLHEVFKYLLQQKSEAKLSSLAKKAGFELLSDDMKVELSDSLPAKTPHEPVHGVLEDSGKVLRSQIDREEHQVADVNDLAAPENKENMESIVLEPLELADKYKDVVGVSKMPKEPEFEDLVTINEQANQVAEEDESSYDTDELGKQIYLRGFHGSFYFCDGDNQLLWALTGRSKIPSLVIVDPMLQQHYVFSDEEDINYNALVNYLNLYLNNSLVPYQKSQSSIPAQKDAVRPPFVNLDFHEADAIPRIAAEAFSKLLQDMWSEYGGIHAPQKDVLVLFSNNWCGFCQRMELIVREVFRAFKGYSALLTHQAENRGVLPSISIRQRLPLIYMMDCTLNDCSQILNSVNQREVYPALVLFPAQNKVAASYAGDVAVAPIIKFIATQGSYSHLYLNQNGILWTILGKQGQSPEFSEKHPSTRDDEEDPEGNQSVHEVLLGNRIVLERTVKHKWVVPHETNAAEQKVESRLVVGSILMARDKLLGSHPFDKSMIIIVKVDTNSGFQGLIINKPISWDSINELAKGIEIVKEAPLSLGGPLIQQRFPLVALTQKVIGDSHPEVVPGVFFLNQSATMEVIEEIKSGEALVTDYWFFLGFSSWSWGQLFDEIAEGAWTISDHSTIEFQWPASAT</sequence>
<evidence type="ECO:0000313" key="2">
    <source>
        <dbReference type="Proteomes" id="UP001057402"/>
    </source>
</evidence>
<comment type="caution">
    <text evidence="1">The sequence shown here is derived from an EMBL/GenBank/DDBJ whole genome shotgun (WGS) entry which is preliminary data.</text>
</comment>
<protein>
    <submittedName>
        <fullName evidence="1">Uncharacterized protein</fullName>
    </submittedName>
</protein>
<reference evidence="2" key="1">
    <citation type="journal article" date="2023" name="Front. Plant Sci.">
        <title>Chromosomal-level genome assembly of Melastoma candidum provides insights into trichome evolution.</title>
        <authorList>
            <person name="Zhong Y."/>
            <person name="Wu W."/>
            <person name="Sun C."/>
            <person name="Zou P."/>
            <person name="Liu Y."/>
            <person name="Dai S."/>
            <person name="Zhou R."/>
        </authorList>
    </citation>
    <scope>NUCLEOTIDE SEQUENCE [LARGE SCALE GENOMIC DNA]</scope>
</reference>
<gene>
    <name evidence="1" type="ORF">MLD38_017598</name>
</gene>
<dbReference type="Proteomes" id="UP001057402">
    <property type="component" value="Chromosome 5"/>
</dbReference>
<organism evidence="1 2">
    <name type="scientific">Melastoma candidum</name>
    <dbReference type="NCBI Taxonomy" id="119954"/>
    <lineage>
        <taxon>Eukaryota</taxon>
        <taxon>Viridiplantae</taxon>
        <taxon>Streptophyta</taxon>
        <taxon>Embryophyta</taxon>
        <taxon>Tracheophyta</taxon>
        <taxon>Spermatophyta</taxon>
        <taxon>Magnoliopsida</taxon>
        <taxon>eudicotyledons</taxon>
        <taxon>Gunneridae</taxon>
        <taxon>Pentapetalae</taxon>
        <taxon>rosids</taxon>
        <taxon>malvids</taxon>
        <taxon>Myrtales</taxon>
        <taxon>Melastomataceae</taxon>
        <taxon>Melastomatoideae</taxon>
        <taxon>Melastomateae</taxon>
        <taxon>Melastoma</taxon>
    </lineage>
</organism>
<accession>A0ACB9QS92</accession>
<evidence type="ECO:0000313" key="1">
    <source>
        <dbReference type="EMBL" id="KAI4369113.1"/>
    </source>
</evidence>
<keyword evidence="2" id="KW-1185">Reference proteome</keyword>